<dbReference type="PROSITE" id="PS51194">
    <property type="entry name" value="HELICASE_CTER"/>
    <property type="match status" value="1"/>
</dbReference>
<keyword evidence="18" id="KW-0051">Antiviral defense</keyword>
<dbReference type="SUPFAM" id="SSF52540">
    <property type="entry name" value="P-loop containing nucleoside triphosphate hydrolases"/>
    <property type="match status" value="1"/>
</dbReference>
<evidence type="ECO:0000256" key="16">
    <source>
        <dbReference type="ARBA" id="ARBA00022859"/>
    </source>
</evidence>
<dbReference type="Pfam" id="PF00271">
    <property type="entry name" value="Helicase_C"/>
    <property type="match status" value="1"/>
</dbReference>
<dbReference type="Gene3D" id="1.20.1320.30">
    <property type="match status" value="1"/>
</dbReference>
<evidence type="ECO:0000256" key="5">
    <source>
        <dbReference type="ARBA" id="ARBA00022499"/>
    </source>
</evidence>
<dbReference type="InterPro" id="IPR011029">
    <property type="entry name" value="DEATH-like_dom_sf"/>
</dbReference>
<feature type="region of interest" description="Disordered" evidence="20">
    <location>
        <begin position="245"/>
        <end position="269"/>
    </location>
</feature>
<dbReference type="Pfam" id="PF00270">
    <property type="entry name" value="DEAD"/>
    <property type="match status" value="1"/>
</dbReference>
<protein>
    <recommendedName>
        <fullName evidence="3">RNA helicase</fullName>
        <ecNumber evidence="3">3.6.4.13</ecNumber>
    </recommendedName>
</protein>
<dbReference type="InterPro" id="IPR021673">
    <property type="entry name" value="RLR_CTR"/>
</dbReference>
<evidence type="ECO:0000256" key="1">
    <source>
        <dbReference type="ARBA" id="ARBA00004496"/>
    </source>
</evidence>
<keyword evidence="13" id="KW-0862">Zinc</keyword>
<evidence type="ECO:0000256" key="6">
    <source>
        <dbReference type="ARBA" id="ARBA00022553"/>
    </source>
</evidence>
<evidence type="ECO:0000259" key="22">
    <source>
        <dbReference type="PROSITE" id="PS51194"/>
    </source>
</evidence>
<feature type="region of interest" description="Disordered" evidence="20">
    <location>
        <begin position="283"/>
        <end position="331"/>
    </location>
</feature>
<keyword evidence="11" id="KW-0378">Hydrolase</keyword>
<dbReference type="SUPFAM" id="SSF47986">
    <property type="entry name" value="DEATH domain"/>
    <property type="match status" value="1"/>
</dbReference>
<dbReference type="Pfam" id="PF11648">
    <property type="entry name" value="RIG-I_C-RD"/>
    <property type="match status" value="1"/>
</dbReference>
<evidence type="ECO:0000313" key="24">
    <source>
        <dbReference type="Proteomes" id="UP000085678"/>
    </source>
</evidence>
<feature type="compositionally biased region" description="Polar residues" evidence="20">
    <location>
        <begin position="245"/>
        <end position="262"/>
    </location>
</feature>
<dbReference type="InterPro" id="IPR051363">
    <property type="entry name" value="RLR_Helicase"/>
</dbReference>
<evidence type="ECO:0000256" key="17">
    <source>
        <dbReference type="ARBA" id="ARBA00022884"/>
    </source>
</evidence>
<dbReference type="GO" id="GO:0008270">
    <property type="term" value="F:zinc ion binding"/>
    <property type="evidence" value="ECO:0007669"/>
    <property type="project" value="TreeGrafter"/>
</dbReference>
<dbReference type="STRING" id="7574.A0A1S3HYL7"/>
<evidence type="ECO:0000256" key="15">
    <source>
        <dbReference type="ARBA" id="ARBA00022843"/>
    </source>
</evidence>
<dbReference type="GeneID" id="106159386"/>
<dbReference type="Pfam" id="PF16739">
    <property type="entry name" value="CARD_2"/>
    <property type="match status" value="2"/>
</dbReference>
<keyword evidence="24" id="KW-1185">Reference proteome</keyword>
<evidence type="ECO:0000259" key="21">
    <source>
        <dbReference type="PROSITE" id="PS51192"/>
    </source>
</evidence>
<dbReference type="InterPro" id="IPR038557">
    <property type="entry name" value="RLR_C_sf"/>
</dbReference>
<keyword evidence="7" id="KW-0399">Innate immunity</keyword>
<dbReference type="InterPro" id="IPR001650">
    <property type="entry name" value="Helicase_C-like"/>
</dbReference>
<dbReference type="GO" id="GO:0140374">
    <property type="term" value="P:antiviral innate immune response"/>
    <property type="evidence" value="ECO:0007669"/>
    <property type="project" value="TreeGrafter"/>
</dbReference>
<reference evidence="25" key="1">
    <citation type="submission" date="2025-08" db="UniProtKB">
        <authorList>
            <consortium name="RefSeq"/>
        </authorList>
    </citation>
    <scope>IDENTIFICATION</scope>
    <source>
        <tissue evidence="25">Gonads</tissue>
    </source>
</reference>
<feature type="domain" description="Helicase C-terminal" evidence="22">
    <location>
        <begin position="740"/>
        <end position="903"/>
    </location>
</feature>
<dbReference type="InterPro" id="IPR041204">
    <property type="entry name" value="RIG-I-like_C"/>
</dbReference>
<evidence type="ECO:0000256" key="19">
    <source>
        <dbReference type="ARBA" id="ARBA00049390"/>
    </source>
</evidence>
<comment type="catalytic activity">
    <reaction evidence="19">
        <text>ATP + H2O = ADP + phosphate + H(+)</text>
        <dbReference type="Rhea" id="RHEA:13065"/>
        <dbReference type="ChEBI" id="CHEBI:15377"/>
        <dbReference type="ChEBI" id="CHEBI:15378"/>
        <dbReference type="ChEBI" id="CHEBI:30616"/>
        <dbReference type="ChEBI" id="CHEBI:43474"/>
        <dbReference type="ChEBI" id="CHEBI:456216"/>
        <dbReference type="EC" id="3.6.4.13"/>
    </reaction>
    <physiologicalReaction direction="left-to-right" evidence="19">
        <dbReference type="Rhea" id="RHEA:13066"/>
    </physiologicalReaction>
</comment>
<dbReference type="EC" id="3.6.4.13" evidence="3"/>
<evidence type="ECO:0000313" key="25">
    <source>
        <dbReference type="RefSeq" id="XP_013391115.1"/>
    </source>
</evidence>
<keyword evidence="14" id="KW-0067">ATP-binding</keyword>
<evidence type="ECO:0000256" key="8">
    <source>
        <dbReference type="ARBA" id="ARBA00022723"/>
    </source>
</evidence>
<evidence type="ECO:0000256" key="20">
    <source>
        <dbReference type="SAM" id="MobiDB-lite"/>
    </source>
</evidence>
<dbReference type="Gene3D" id="1.10.533.10">
    <property type="entry name" value="Death Domain, Fas"/>
    <property type="match status" value="2"/>
</dbReference>
<proteinExistence type="inferred from homology"/>
<dbReference type="PANTHER" id="PTHR14074:SF16">
    <property type="entry name" value="ANTIVIRAL INNATE IMMUNE RESPONSE RECEPTOR RIG-I"/>
    <property type="match status" value="1"/>
</dbReference>
<evidence type="ECO:0000256" key="10">
    <source>
        <dbReference type="ARBA" id="ARBA00022741"/>
    </source>
</evidence>
<dbReference type="AlphaFoldDB" id="A0A1S3HYL7"/>
<gene>
    <name evidence="25" type="primary">LOC106159386</name>
</gene>
<dbReference type="Gene3D" id="3.40.50.300">
    <property type="entry name" value="P-loop containing nucleotide triphosphate hydrolases"/>
    <property type="match status" value="2"/>
</dbReference>
<organism evidence="24 25">
    <name type="scientific">Lingula anatina</name>
    <name type="common">Brachiopod</name>
    <name type="synonym">Lingula unguis</name>
    <dbReference type="NCBI Taxonomy" id="7574"/>
    <lineage>
        <taxon>Eukaryota</taxon>
        <taxon>Metazoa</taxon>
        <taxon>Spiralia</taxon>
        <taxon>Lophotrochozoa</taxon>
        <taxon>Brachiopoda</taxon>
        <taxon>Linguliformea</taxon>
        <taxon>Lingulata</taxon>
        <taxon>Lingulida</taxon>
        <taxon>Linguloidea</taxon>
        <taxon>Lingulidae</taxon>
        <taxon>Lingula</taxon>
    </lineage>
</organism>
<dbReference type="SMART" id="SM00487">
    <property type="entry name" value="DEXDc"/>
    <property type="match status" value="1"/>
</dbReference>
<keyword evidence="5" id="KW-1017">Isopeptide bond</keyword>
<dbReference type="OrthoDB" id="416741at2759"/>
<comment type="subcellular location">
    <subcellularLocation>
        <location evidence="1">Cytoplasm</location>
    </subcellularLocation>
</comment>
<feature type="domain" description="RLR CTR" evidence="23">
    <location>
        <begin position="923"/>
        <end position="1049"/>
    </location>
</feature>
<keyword evidence="6" id="KW-0597">Phosphoprotein</keyword>
<dbReference type="InterPro" id="IPR027417">
    <property type="entry name" value="P-loop_NTPase"/>
</dbReference>
<evidence type="ECO:0000256" key="14">
    <source>
        <dbReference type="ARBA" id="ARBA00022840"/>
    </source>
</evidence>
<evidence type="ECO:0000256" key="11">
    <source>
        <dbReference type="ARBA" id="ARBA00022801"/>
    </source>
</evidence>
<dbReference type="Gene3D" id="2.170.150.30">
    <property type="entry name" value="RIG-I-like receptor, C-terminal regulatory domain"/>
    <property type="match status" value="1"/>
</dbReference>
<dbReference type="SMART" id="SM00490">
    <property type="entry name" value="HELICc"/>
    <property type="match status" value="1"/>
</dbReference>
<dbReference type="GO" id="GO:0003725">
    <property type="term" value="F:double-stranded RNA binding"/>
    <property type="evidence" value="ECO:0007669"/>
    <property type="project" value="TreeGrafter"/>
</dbReference>
<evidence type="ECO:0000256" key="4">
    <source>
        <dbReference type="ARBA" id="ARBA00022490"/>
    </source>
</evidence>
<sequence>MGTLGEENRQFSHKELLLVFEPAFVKNLIPSHLLPYLPFLRESLNEIRRAERIVSTQKAVTVLFEKLQAVDEEKEPGWFQTFLDALKSAEFHPLANLLQDTLTHSPETDENCKHIINVFTPLLYEKIIPRDVLPNLFAKAVISQVDKEEIMAEETNHGPQAATLMLIDRIYRHKPGWYRDFLEVLEATGYEHLVKEIDPDFVSGEKKTLDADGANGGVGNNGKESEEDGEYSGYVCEGVEKLNLTGSSSSGSDHLPGQQQTALKEMDSSNVVDLRASVRRAGENRLSYPVQESSQEIVDEDTSQEAQNLRSLEESEPATEVPNNNTSSFEVEPMIQDPALTVSDNEALYSRTADETLSSSEPSQLKLRNYQKELAQPGLEGKNIIVCAPTGSGKTRVALEITKEHLDKADRGRRKVVFLVNQVELMEQQLAVFKKNLTGYRTYGLSGNVDTKVPLSELLPKNDVIVLTAQILLDELRDNVLKVHDFSLMIFDECHHTKKGHPYNGIMAFYIDQKLVPPDVDSHPSIQKKLPQVVGLTASLGVGKAKNIESAKDHILRLCANLDTEVLSTVVQHENEMLQYVNVPKSDIVPVGERAMDPFKDIISRIMEKIENKIKYLHGQHQLQEISAADLNAPADKGEGPYTQWVHSLKGKFAVIDDQKIRWNYKSCLTNLLTYHQALLINEYCRTKDALEYIRDENSKRSTRRNVEIDNWLQRLFQEKESQLDAIAVSDAYQNPKLAELEGMLRKAYEEKPDSRGIVFCKTRALTENLRCWMLETESLKALNPQCLVGTNAAVERRGMTPNQQVDILKYFKDGNTKLLIATSVAEEGLDIQQCNLVIRYDYVTNEIAMVQARGRGRAEGSHYVLLAGVRGTAEREEINIIREIMMKKALLAVKKMSPQEFRGKIHKFQKEAKFEREILRTTQRQLATEDEYELRCLKCDVFACFSFDFRVIEGSHHVVLDKEFMARVEVKPHPHGHKYGNMEKTGKLHCKKCDSDWGIQCLYKGVVLPVLKVVSFVLVDMNGEKKWEKKWKSVPFKVPEINVEDLRKIAASQ</sequence>
<comment type="similarity">
    <text evidence="2">Belongs to the helicase family. RLR subfamily.</text>
</comment>
<dbReference type="GO" id="GO:0002753">
    <property type="term" value="P:cytoplasmic pattern recognition receptor signaling pathway"/>
    <property type="evidence" value="ECO:0007669"/>
    <property type="project" value="TreeGrafter"/>
</dbReference>
<dbReference type="Proteomes" id="UP000085678">
    <property type="component" value="Unplaced"/>
</dbReference>
<dbReference type="KEGG" id="lak:106159386"/>
<keyword evidence="9" id="KW-0677">Repeat</keyword>
<dbReference type="PANTHER" id="PTHR14074">
    <property type="entry name" value="HELICASE WITH DEATH DOMAIN-RELATED"/>
    <property type="match status" value="1"/>
</dbReference>
<evidence type="ECO:0000259" key="23">
    <source>
        <dbReference type="PROSITE" id="PS51789"/>
    </source>
</evidence>
<dbReference type="GO" id="GO:0005737">
    <property type="term" value="C:cytoplasm"/>
    <property type="evidence" value="ECO:0007669"/>
    <property type="project" value="UniProtKB-SubCell"/>
</dbReference>
<keyword evidence="8" id="KW-0479">Metal-binding</keyword>
<dbReference type="Pfam" id="PF18119">
    <property type="entry name" value="RIG-I_C"/>
    <property type="match status" value="1"/>
</dbReference>
<feature type="region of interest" description="Disordered" evidence="20">
    <location>
        <begin position="208"/>
        <end position="230"/>
    </location>
</feature>
<keyword evidence="17" id="KW-0694">RNA-binding</keyword>
<dbReference type="GO" id="GO:0005524">
    <property type="term" value="F:ATP binding"/>
    <property type="evidence" value="ECO:0007669"/>
    <property type="project" value="UniProtKB-KW"/>
</dbReference>
<dbReference type="GO" id="GO:0003724">
    <property type="term" value="F:RNA helicase activity"/>
    <property type="evidence" value="ECO:0007669"/>
    <property type="project" value="UniProtKB-EC"/>
</dbReference>
<evidence type="ECO:0000256" key="2">
    <source>
        <dbReference type="ARBA" id="ARBA00006866"/>
    </source>
</evidence>
<keyword evidence="10" id="KW-0547">Nucleotide-binding</keyword>
<dbReference type="GO" id="GO:0016787">
    <property type="term" value="F:hydrolase activity"/>
    <property type="evidence" value="ECO:0007669"/>
    <property type="project" value="UniProtKB-KW"/>
</dbReference>
<evidence type="ECO:0000256" key="3">
    <source>
        <dbReference type="ARBA" id="ARBA00012552"/>
    </source>
</evidence>
<evidence type="ECO:0000256" key="13">
    <source>
        <dbReference type="ARBA" id="ARBA00022833"/>
    </source>
</evidence>
<name>A0A1S3HYL7_LINAN</name>
<evidence type="ECO:0000256" key="9">
    <source>
        <dbReference type="ARBA" id="ARBA00022737"/>
    </source>
</evidence>
<dbReference type="RefSeq" id="XP_013391115.1">
    <property type="nucleotide sequence ID" value="XM_013535661.2"/>
</dbReference>
<keyword evidence="12 25" id="KW-0347">Helicase</keyword>
<dbReference type="GO" id="GO:0003727">
    <property type="term" value="F:single-stranded RNA binding"/>
    <property type="evidence" value="ECO:0007669"/>
    <property type="project" value="TreeGrafter"/>
</dbReference>
<keyword evidence="16" id="KW-0391">Immunity</keyword>
<keyword evidence="4" id="KW-0963">Cytoplasm</keyword>
<dbReference type="PROSITE" id="PS51192">
    <property type="entry name" value="HELICASE_ATP_BIND_1"/>
    <property type="match status" value="1"/>
</dbReference>
<evidence type="ECO:0000256" key="18">
    <source>
        <dbReference type="ARBA" id="ARBA00023118"/>
    </source>
</evidence>
<accession>A0A1S3HYL7</accession>
<dbReference type="InParanoid" id="A0A1S3HYL7"/>
<keyword evidence="15" id="KW-0832">Ubl conjugation</keyword>
<dbReference type="InterPro" id="IPR014001">
    <property type="entry name" value="Helicase_ATP-bd"/>
</dbReference>
<dbReference type="InterPro" id="IPR011545">
    <property type="entry name" value="DEAD/DEAH_box_helicase_dom"/>
</dbReference>
<evidence type="ECO:0000256" key="12">
    <source>
        <dbReference type="ARBA" id="ARBA00022806"/>
    </source>
</evidence>
<dbReference type="PROSITE" id="PS51789">
    <property type="entry name" value="RLR_CTR"/>
    <property type="match status" value="1"/>
</dbReference>
<evidence type="ECO:0000256" key="7">
    <source>
        <dbReference type="ARBA" id="ARBA00022588"/>
    </source>
</evidence>
<feature type="domain" description="Helicase ATP-binding" evidence="21">
    <location>
        <begin position="375"/>
        <end position="558"/>
    </location>
</feature>
<dbReference type="OMA" id="FFANHVP"/>
<dbReference type="InterPro" id="IPR031964">
    <property type="entry name" value="CARD_dom"/>
</dbReference>